<keyword evidence="3" id="KW-0677">Repeat</keyword>
<keyword evidence="6" id="KW-0067">ATP-binding</keyword>
<evidence type="ECO:0000256" key="1">
    <source>
        <dbReference type="ARBA" id="ARBA00008894"/>
    </source>
</evidence>
<accession>A0A9E7HXY1</accession>
<evidence type="ECO:0000256" key="4">
    <source>
        <dbReference type="ARBA" id="ARBA00022741"/>
    </source>
</evidence>
<dbReference type="Pfam" id="PF23559">
    <property type="entry name" value="WHD_DRP"/>
    <property type="match status" value="1"/>
</dbReference>
<dbReference type="GO" id="GO:0009626">
    <property type="term" value="P:plant-type hypersensitive response"/>
    <property type="evidence" value="ECO:0007669"/>
    <property type="project" value="UniProtKB-ARBA"/>
</dbReference>
<keyword evidence="2" id="KW-0433">Leucine-rich repeat</keyword>
<name>A0A9E7HXY1_9LILI</name>
<dbReference type="AlphaFoldDB" id="A0A9E7HXY1"/>
<dbReference type="Gene3D" id="3.80.10.10">
    <property type="entry name" value="Ribonuclease Inhibitor"/>
    <property type="match status" value="3"/>
</dbReference>
<dbReference type="Pfam" id="PF18052">
    <property type="entry name" value="Rx_N"/>
    <property type="match status" value="1"/>
</dbReference>
<comment type="similarity">
    <text evidence="1">Belongs to the disease resistance NB-LRR family.</text>
</comment>
<feature type="domain" description="Disease resistance N-terminal" evidence="8">
    <location>
        <begin position="31"/>
        <end position="115"/>
    </location>
</feature>
<dbReference type="Pfam" id="PF25019">
    <property type="entry name" value="LRR_R13L1-DRL21"/>
    <property type="match status" value="1"/>
</dbReference>
<dbReference type="Gene3D" id="1.20.5.4130">
    <property type="match status" value="1"/>
</dbReference>
<dbReference type="Gene3D" id="1.10.10.10">
    <property type="entry name" value="Winged helix-like DNA-binding domain superfamily/Winged helix DNA-binding domain"/>
    <property type="match status" value="1"/>
</dbReference>
<dbReference type="Gene3D" id="1.10.8.430">
    <property type="entry name" value="Helical domain of apoptotic protease-activating factors"/>
    <property type="match status" value="1"/>
</dbReference>
<proteinExistence type="inferred from homology"/>
<dbReference type="InterPro" id="IPR042197">
    <property type="entry name" value="Apaf_helical"/>
</dbReference>
<dbReference type="GO" id="GO:0042742">
    <property type="term" value="P:defense response to bacterium"/>
    <property type="evidence" value="ECO:0007669"/>
    <property type="project" value="UniProtKB-ARBA"/>
</dbReference>
<evidence type="ECO:0000259" key="8">
    <source>
        <dbReference type="Pfam" id="PF18052"/>
    </source>
</evidence>
<keyword evidence="5" id="KW-0611">Plant defense</keyword>
<evidence type="ECO:0000259" key="9">
    <source>
        <dbReference type="Pfam" id="PF23559"/>
    </source>
</evidence>
<dbReference type="Gene3D" id="3.40.50.300">
    <property type="entry name" value="P-loop containing nucleotide triphosphate hydrolases"/>
    <property type="match status" value="1"/>
</dbReference>
<protein>
    <submittedName>
        <fullName evidence="11">Disease resistance</fullName>
    </submittedName>
</protein>
<dbReference type="GO" id="GO:0043531">
    <property type="term" value="F:ADP binding"/>
    <property type="evidence" value="ECO:0007669"/>
    <property type="project" value="InterPro"/>
</dbReference>
<evidence type="ECO:0000313" key="12">
    <source>
        <dbReference type="Proteomes" id="UP001055439"/>
    </source>
</evidence>
<evidence type="ECO:0000256" key="6">
    <source>
        <dbReference type="ARBA" id="ARBA00022840"/>
    </source>
</evidence>
<dbReference type="OrthoDB" id="600820at2759"/>
<dbReference type="PANTHER" id="PTHR36766:SF40">
    <property type="entry name" value="DISEASE RESISTANCE PROTEIN RGA3"/>
    <property type="match status" value="1"/>
</dbReference>
<dbReference type="InterPro" id="IPR058922">
    <property type="entry name" value="WHD_DRP"/>
</dbReference>
<dbReference type="EMBL" id="CP097510">
    <property type="protein sequence ID" value="URE37992.1"/>
    <property type="molecule type" value="Genomic_DNA"/>
</dbReference>
<dbReference type="InterPro" id="IPR041118">
    <property type="entry name" value="Rx_N"/>
</dbReference>
<evidence type="ECO:0000313" key="11">
    <source>
        <dbReference type="EMBL" id="URE37992.1"/>
    </source>
</evidence>
<reference evidence="11" key="1">
    <citation type="submission" date="2022-05" db="EMBL/GenBank/DDBJ databases">
        <title>The Musa troglodytarum L. genome provides insights into the mechanism of non-climacteric behaviour and enrichment of carotenoids.</title>
        <authorList>
            <person name="Wang J."/>
        </authorList>
    </citation>
    <scope>NUCLEOTIDE SEQUENCE</scope>
    <source>
        <tissue evidence="11">Leaf</tissue>
    </source>
</reference>
<evidence type="ECO:0000259" key="10">
    <source>
        <dbReference type="Pfam" id="PF25019"/>
    </source>
</evidence>
<sequence length="1226" mass="138349">MQPEIHRPLNLPHHHLLATTIMAVEALLSSFLEILIESAGKSAVRQIGAVWGLEEDLEKLGRTLPRIQSIVGDAEEQQMKDAAVKKWLTALRDAAYAAEDVLDEFNLEILRKSNRAIENKMMGKVSDLFSSHNPLFFRFKMARKLKAVVKSIDEIEAESRKFKFAVRARRQTPPTVRQTHSYVVESDVIGRDKEKDEMVKLLIEQQDENEKIAVLPIVGMGGLGKTTFAQLIYQDKRVERHFQLRIWVCVAYVFDVGEILNAIISSATGRQSDLKLMDMLQRSVRDVLAGKIYLLVLDDVWNEVPSKWDDLKALLACGGDGSRVVVTTRSDGVSSMMGTLTTHKLAFLSEEDSWDLFRRRAFPSGEDADKQRHQNLVEIGKAIVAKCGGLPLALKALGSMMSYQNDEKEWSAIKESSIWDTKVGEVDIQPALLLSYNDLPSHLKRCFAFCAMFPKDYEIQVDMLIQLWMAQGFIPSEGTAAEPEVNGHRIFMELHRRCFFQDVRRVKESRYMDFWADILHAYFRRTYYKSDVDGYCSLRTCKMHHLIHDLAQHVSGEEGVALLEPYTAAAPRKDVHHLSLPGISASSKIHETLGKFPALRTLLVRDAYFGKAVDSISRPAKLRVLGFHNLNATMLLNLARHLKHVRFLDMSYSGIAELPEAITTLLNLQTLRLSGCQELRKLPSKMKNMSNLRHLYLDECKELRDMPQGLGRLSCLHTLSKYIVGVGAGRGIGQLKELNLSGKLEIYGLGNVRDAANAREANLHSKRDLHTLALCWGVVDWTEEESLSENVEPRAENSEALLEALAPPDGIKVLSIWGYGGVRFPTWTSDEHLLSRYQPLVEIHLGGCRNCQHLPSFWQLPSLEVLCLKQMDSLKHIIGGEGGGDRREQTFPALKRLVLEGMPSLERWREVEGGGAVEEGKCFPHLVELRISECSKLGSMPRFPSLKVLFMLNGNRMSLGSIEKLSTLAFLSINTDSVTVDGETRSALLRDLRFLEELNIDGRNEIELQGEDMNGSRSIGLQRLYVTNCDWLFSSRRSMFWKSLVSLHTLGIDSCQDLTVFPEEFRGLKSLKSLMVWKCNNVIDFLPVLPSSSSPSSSSMTPIGLPSELEDLFIFDCGRMKKIPRCPASLRRLVIVFCANLTSLTEDIGQLTSLESLFIDCCPNLLSLPLDLQQLTMLHQVQIKNCRKLKLLSQDLLQYLSGLPSLTILNCPILEKQLRKKRREVI</sequence>
<dbReference type="FunFam" id="1.10.10.10:FF:000322">
    <property type="entry name" value="Probable disease resistance protein At1g63360"/>
    <property type="match status" value="1"/>
</dbReference>
<dbReference type="SUPFAM" id="SSF52540">
    <property type="entry name" value="P-loop containing nucleoside triphosphate hydrolases"/>
    <property type="match status" value="1"/>
</dbReference>
<dbReference type="InterPro" id="IPR032675">
    <property type="entry name" value="LRR_dom_sf"/>
</dbReference>
<evidence type="ECO:0000256" key="3">
    <source>
        <dbReference type="ARBA" id="ARBA00022737"/>
    </source>
</evidence>
<dbReference type="InterPro" id="IPR036388">
    <property type="entry name" value="WH-like_DNA-bd_sf"/>
</dbReference>
<feature type="domain" description="Disease resistance protein winged helix" evidence="9">
    <location>
        <begin position="452"/>
        <end position="508"/>
    </location>
</feature>
<evidence type="ECO:0000256" key="5">
    <source>
        <dbReference type="ARBA" id="ARBA00022821"/>
    </source>
</evidence>
<dbReference type="InterPro" id="IPR056789">
    <property type="entry name" value="LRR_R13L1-DRL21"/>
</dbReference>
<keyword evidence="12" id="KW-1185">Reference proteome</keyword>
<evidence type="ECO:0000256" key="2">
    <source>
        <dbReference type="ARBA" id="ARBA00022614"/>
    </source>
</evidence>
<dbReference type="PRINTS" id="PR00364">
    <property type="entry name" value="DISEASERSIST"/>
</dbReference>
<dbReference type="PANTHER" id="PTHR36766">
    <property type="entry name" value="PLANT BROAD-SPECTRUM MILDEW RESISTANCE PROTEIN RPW8"/>
    <property type="match status" value="1"/>
</dbReference>
<feature type="domain" description="NB-ARC" evidence="7">
    <location>
        <begin position="197"/>
        <end position="363"/>
    </location>
</feature>
<dbReference type="Pfam" id="PF00931">
    <property type="entry name" value="NB-ARC"/>
    <property type="match status" value="1"/>
</dbReference>
<evidence type="ECO:0000259" key="7">
    <source>
        <dbReference type="Pfam" id="PF00931"/>
    </source>
</evidence>
<dbReference type="GO" id="GO:0002758">
    <property type="term" value="P:innate immune response-activating signaling pathway"/>
    <property type="evidence" value="ECO:0007669"/>
    <property type="project" value="UniProtKB-ARBA"/>
</dbReference>
<dbReference type="Proteomes" id="UP001055439">
    <property type="component" value="Chromosome 8"/>
</dbReference>
<dbReference type="InterPro" id="IPR002182">
    <property type="entry name" value="NB-ARC"/>
</dbReference>
<dbReference type="GO" id="GO:0005524">
    <property type="term" value="F:ATP binding"/>
    <property type="evidence" value="ECO:0007669"/>
    <property type="project" value="UniProtKB-KW"/>
</dbReference>
<dbReference type="InterPro" id="IPR038005">
    <property type="entry name" value="RX-like_CC"/>
</dbReference>
<organism evidence="11 12">
    <name type="scientific">Musa troglodytarum</name>
    <name type="common">fe'i banana</name>
    <dbReference type="NCBI Taxonomy" id="320322"/>
    <lineage>
        <taxon>Eukaryota</taxon>
        <taxon>Viridiplantae</taxon>
        <taxon>Streptophyta</taxon>
        <taxon>Embryophyta</taxon>
        <taxon>Tracheophyta</taxon>
        <taxon>Spermatophyta</taxon>
        <taxon>Magnoliopsida</taxon>
        <taxon>Liliopsida</taxon>
        <taxon>Zingiberales</taxon>
        <taxon>Musaceae</taxon>
        <taxon>Musa</taxon>
    </lineage>
</organism>
<gene>
    <name evidence="11" type="ORF">MUK42_06785</name>
</gene>
<keyword evidence="4" id="KW-0547">Nucleotide-binding</keyword>
<dbReference type="InterPro" id="IPR027417">
    <property type="entry name" value="P-loop_NTPase"/>
</dbReference>
<dbReference type="CDD" id="cd14798">
    <property type="entry name" value="RX-CC_like"/>
    <property type="match status" value="1"/>
</dbReference>
<dbReference type="SUPFAM" id="SSF52058">
    <property type="entry name" value="L domain-like"/>
    <property type="match status" value="2"/>
</dbReference>
<dbReference type="FunFam" id="3.40.50.300:FF:001091">
    <property type="entry name" value="Probable disease resistance protein At1g61300"/>
    <property type="match status" value="1"/>
</dbReference>
<feature type="domain" description="R13L1/DRL21-like LRR repeat region" evidence="10">
    <location>
        <begin position="732"/>
        <end position="871"/>
    </location>
</feature>